<sequence length="93" mass="10525">MAANMIGVPKTIIVVSLGIMDLVMFNPAITQKKGPYETEEGCLSLTGTRKVTRYQEIKVEFQDMKFKKQKKTFKDSPAEIIQHEVDHLEGVLI</sequence>
<dbReference type="Pfam" id="PF01327">
    <property type="entry name" value="Pep_deformylase"/>
    <property type="match status" value="1"/>
</dbReference>
<comment type="similarity">
    <text evidence="1">Belongs to the polypeptide deformylase family.</text>
</comment>
<dbReference type="EMBL" id="VULN01000009">
    <property type="protein sequence ID" value="MSS82418.1"/>
    <property type="molecule type" value="Genomic_DNA"/>
</dbReference>
<dbReference type="InterPro" id="IPR036821">
    <property type="entry name" value="Peptide_deformylase_sf"/>
</dbReference>
<dbReference type="AlphaFoldDB" id="A0A6N7W2N8"/>
<accession>A0A6N7W2N8</accession>
<dbReference type="InterPro" id="IPR023635">
    <property type="entry name" value="Peptide_deformylase"/>
</dbReference>
<dbReference type="PRINTS" id="PR01576">
    <property type="entry name" value="PDEFORMYLASE"/>
</dbReference>
<reference evidence="2 3" key="1">
    <citation type="submission" date="2019-08" db="EMBL/GenBank/DDBJ databases">
        <title>In-depth cultivation of the pig gut microbiome towards novel bacterial diversity and tailored functional studies.</title>
        <authorList>
            <person name="Wylensek D."/>
            <person name="Hitch T.C.A."/>
            <person name="Clavel T."/>
        </authorList>
    </citation>
    <scope>NUCLEOTIDE SEQUENCE [LARGE SCALE GENOMIC DNA]</scope>
    <source>
        <strain evidence="2 3">WCA-389-WT-5B</strain>
    </source>
</reference>
<organism evidence="2 3">
    <name type="scientific">Acidaminococcus fermentans</name>
    <dbReference type="NCBI Taxonomy" id="905"/>
    <lineage>
        <taxon>Bacteria</taxon>
        <taxon>Bacillati</taxon>
        <taxon>Bacillota</taxon>
        <taxon>Negativicutes</taxon>
        <taxon>Acidaminococcales</taxon>
        <taxon>Acidaminococcaceae</taxon>
        <taxon>Acidaminococcus</taxon>
    </lineage>
</organism>
<comment type="caution">
    <text evidence="2">The sequence shown here is derived from an EMBL/GenBank/DDBJ whole genome shotgun (WGS) entry which is preliminary data.</text>
</comment>
<evidence type="ECO:0000256" key="1">
    <source>
        <dbReference type="ARBA" id="ARBA00010759"/>
    </source>
</evidence>
<dbReference type="PANTHER" id="PTHR10458">
    <property type="entry name" value="PEPTIDE DEFORMYLASE"/>
    <property type="match status" value="1"/>
</dbReference>
<dbReference type="OrthoDB" id="9784988at2"/>
<dbReference type="SUPFAM" id="SSF56420">
    <property type="entry name" value="Peptide deformylase"/>
    <property type="match status" value="1"/>
</dbReference>
<proteinExistence type="inferred from homology"/>
<dbReference type="PANTHER" id="PTHR10458:SF22">
    <property type="entry name" value="PEPTIDE DEFORMYLASE"/>
    <property type="match status" value="1"/>
</dbReference>
<evidence type="ECO:0000313" key="2">
    <source>
        <dbReference type="EMBL" id="MSS82418.1"/>
    </source>
</evidence>
<gene>
    <name evidence="2" type="ORF">FX155_07400</name>
</gene>
<dbReference type="RefSeq" id="WP_022487524.1">
    <property type="nucleotide sequence ID" value="NZ_CALEXD010000023.1"/>
</dbReference>
<evidence type="ECO:0000313" key="3">
    <source>
        <dbReference type="Proteomes" id="UP000441455"/>
    </source>
</evidence>
<dbReference type="GO" id="GO:0042586">
    <property type="term" value="F:peptide deformylase activity"/>
    <property type="evidence" value="ECO:0007669"/>
    <property type="project" value="InterPro"/>
</dbReference>
<name>A0A6N7W2N8_ACIFE</name>
<dbReference type="Proteomes" id="UP000441455">
    <property type="component" value="Unassembled WGS sequence"/>
</dbReference>
<dbReference type="Gene3D" id="3.90.45.10">
    <property type="entry name" value="Peptide deformylase"/>
    <property type="match status" value="1"/>
</dbReference>
<protein>
    <recommendedName>
        <fullName evidence="4">Peptide deformylase</fullName>
    </recommendedName>
</protein>
<evidence type="ECO:0008006" key="4">
    <source>
        <dbReference type="Google" id="ProtNLM"/>
    </source>
</evidence>